<evidence type="ECO:0000256" key="1">
    <source>
        <dbReference type="SAM" id="MobiDB-lite"/>
    </source>
</evidence>
<feature type="region of interest" description="Disordered" evidence="1">
    <location>
        <begin position="1"/>
        <end position="24"/>
    </location>
</feature>
<proteinExistence type="predicted"/>
<name>A0ABN8ZNN1_RANTA</name>
<dbReference type="Proteomes" id="UP001176941">
    <property type="component" value="Chromosome 34"/>
</dbReference>
<feature type="region of interest" description="Disordered" evidence="1">
    <location>
        <begin position="307"/>
        <end position="329"/>
    </location>
</feature>
<keyword evidence="3" id="KW-1185">Reference proteome</keyword>
<sequence length="463" mass="49680">MLAGPCSALPAQPSPRSWRPAHRGHRGVGEVAAWGPRQAAGFPTLLTHQVLVKRLLHKGCAVDTEDPAGHKADPEICPTGPKGTGVTGRAAAGVPAQDGEPARFPYAASVTAQQRVGQARLPGTAFTGGNASAATRRHLFCVGTALVIRTEDKQAGKGGRLLGWGWHFRVNMRPGRPRAGEWRERAPTRSVRMLCSCPWGDDLGRKDACKGPGQACLVYKGGRHGWSGGNKVRERRGSGVSRVWEPVELTRVISTQVAPEIPSVSLWPGFTRRDVTTPGEAESVELLVASPELVLLSQGLASWQVQHSGLSEKSDPDGTSGLSRADGGCPARVPGVRDGQCPAPPQVSCQRRHRAALCADRWPGRPHGFAQTLAWHLCLQPLNPSIQPRLSLCALGMARPCGHLRALYVQDDGLEIAVNSWPVGLSQDRPPKQLFCRREQVSKAAESQGIASNLCRHHLTFCP</sequence>
<evidence type="ECO:0000313" key="3">
    <source>
        <dbReference type="Proteomes" id="UP001176941"/>
    </source>
</evidence>
<feature type="region of interest" description="Disordered" evidence="1">
    <location>
        <begin position="66"/>
        <end position="90"/>
    </location>
</feature>
<gene>
    <name evidence="2" type="ORF">MRATA1EN1_LOCUS22798</name>
</gene>
<accession>A0ABN8ZNN1</accession>
<evidence type="ECO:0000313" key="2">
    <source>
        <dbReference type="EMBL" id="CAI9173836.1"/>
    </source>
</evidence>
<organism evidence="2 3">
    <name type="scientific">Rangifer tarandus platyrhynchus</name>
    <name type="common">Svalbard reindeer</name>
    <dbReference type="NCBI Taxonomy" id="3082113"/>
    <lineage>
        <taxon>Eukaryota</taxon>
        <taxon>Metazoa</taxon>
        <taxon>Chordata</taxon>
        <taxon>Craniata</taxon>
        <taxon>Vertebrata</taxon>
        <taxon>Euteleostomi</taxon>
        <taxon>Mammalia</taxon>
        <taxon>Eutheria</taxon>
        <taxon>Laurasiatheria</taxon>
        <taxon>Artiodactyla</taxon>
        <taxon>Ruminantia</taxon>
        <taxon>Pecora</taxon>
        <taxon>Cervidae</taxon>
        <taxon>Odocoileinae</taxon>
        <taxon>Rangifer</taxon>
    </lineage>
</organism>
<protein>
    <submittedName>
        <fullName evidence="2">Uncharacterized protein</fullName>
    </submittedName>
</protein>
<reference evidence="2" key="1">
    <citation type="submission" date="2023-04" db="EMBL/GenBank/DDBJ databases">
        <authorList>
            <consortium name="ELIXIR-Norway"/>
        </authorList>
    </citation>
    <scope>NUCLEOTIDE SEQUENCE [LARGE SCALE GENOMIC DNA]</scope>
</reference>
<dbReference type="EMBL" id="OX460345">
    <property type="protein sequence ID" value="CAI9173836.1"/>
    <property type="molecule type" value="Genomic_DNA"/>
</dbReference>